<protein>
    <submittedName>
        <fullName evidence="1">Uncharacterized protein</fullName>
    </submittedName>
</protein>
<evidence type="ECO:0000313" key="1">
    <source>
        <dbReference type="EMBL" id="GBM68131.1"/>
    </source>
</evidence>
<sequence>MALPILLVKLKTCCKNPSGKSEATPHTSQIWHRIWIPNTHLGQGSLQTVMWKQLPRTGSIGRDVISTNLSYEVDPDFRYMPK</sequence>
<dbReference type="AlphaFoldDB" id="A0A4Y2HRW1"/>
<comment type="caution">
    <text evidence="1">The sequence shown here is derived from an EMBL/GenBank/DDBJ whole genome shotgun (WGS) entry which is preliminary data.</text>
</comment>
<gene>
    <name evidence="1" type="ORF">AVEN_176299_1</name>
</gene>
<dbReference type="Proteomes" id="UP000499080">
    <property type="component" value="Unassembled WGS sequence"/>
</dbReference>
<organism evidence="1 2">
    <name type="scientific">Araneus ventricosus</name>
    <name type="common">Orbweaver spider</name>
    <name type="synonym">Epeira ventricosa</name>
    <dbReference type="NCBI Taxonomy" id="182803"/>
    <lineage>
        <taxon>Eukaryota</taxon>
        <taxon>Metazoa</taxon>
        <taxon>Ecdysozoa</taxon>
        <taxon>Arthropoda</taxon>
        <taxon>Chelicerata</taxon>
        <taxon>Arachnida</taxon>
        <taxon>Araneae</taxon>
        <taxon>Araneomorphae</taxon>
        <taxon>Entelegynae</taxon>
        <taxon>Araneoidea</taxon>
        <taxon>Araneidae</taxon>
        <taxon>Araneus</taxon>
    </lineage>
</organism>
<proteinExistence type="predicted"/>
<name>A0A4Y2HRW1_ARAVE</name>
<dbReference type="EMBL" id="BGPR01002122">
    <property type="protein sequence ID" value="GBM68131.1"/>
    <property type="molecule type" value="Genomic_DNA"/>
</dbReference>
<reference evidence="1 2" key="1">
    <citation type="journal article" date="2019" name="Sci. Rep.">
        <title>Orb-weaving spider Araneus ventricosus genome elucidates the spidroin gene catalogue.</title>
        <authorList>
            <person name="Kono N."/>
            <person name="Nakamura H."/>
            <person name="Ohtoshi R."/>
            <person name="Moran D.A.P."/>
            <person name="Shinohara A."/>
            <person name="Yoshida Y."/>
            <person name="Fujiwara M."/>
            <person name="Mori M."/>
            <person name="Tomita M."/>
            <person name="Arakawa K."/>
        </authorList>
    </citation>
    <scope>NUCLEOTIDE SEQUENCE [LARGE SCALE GENOMIC DNA]</scope>
</reference>
<accession>A0A4Y2HRW1</accession>
<keyword evidence="2" id="KW-1185">Reference proteome</keyword>
<evidence type="ECO:0000313" key="2">
    <source>
        <dbReference type="Proteomes" id="UP000499080"/>
    </source>
</evidence>